<sequence length="67" mass="7782">MKTEKLRVNIASILGHRTQQHQQLLRPSITRTHRMDDDCMRCDHCYCWLVVAVETGLVSAAGLRMMR</sequence>
<dbReference type="Proteomes" id="UP001519460">
    <property type="component" value="Unassembled WGS sequence"/>
</dbReference>
<reference evidence="1 2" key="1">
    <citation type="journal article" date="2023" name="Sci. Data">
        <title>Genome assembly of the Korean intertidal mud-creeper Batillaria attramentaria.</title>
        <authorList>
            <person name="Patra A.K."/>
            <person name="Ho P.T."/>
            <person name="Jun S."/>
            <person name="Lee S.J."/>
            <person name="Kim Y."/>
            <person name="Won Y.J."/>
        </authorList>
    </citation>
    <scope>NUCLEOTIDE SEQUENCE [LARGE SCALE GENOMIC DNA]</scope>
    <source>
        <strain evidence="1">Wonlab-2016</strain>
    </source>
</reference>
<organism evidence="1 2">
    <name type="scientific">Batillaria attramentaria</name>
    <dbReference type="NCBI Taxonomy" id="370345"/>
    <lineage>
        <taxon>Eukaryota</taxon>
        <taxon>Metazoa</taxon>
        <taxon>Spiralia</taxon>
        <taxon>Lophotrochozoa</taxon>
        <taxon>Mollusca</taxon>
        <taxon>Gastropoda</taxon>
        <taxon>Caenogastropoda</taxon>
        <taxon>Sorbeoconcha</taxon>
        <taxon>Cerithioidea</taxon>
        <taxon>Batillariidae</taxon>
        <taxon>Batillaria</taxon>
    </lineage>
</organism>
<evidence type="ECO:0000313" key="1">
    <source>
        <dbReference type="EMBL" id="KAK7503989.1"/>
    </source>
</evidence>
<dbReference type="AlphaFoldDB" id="A0ABD0LWI2"/>
<gene>
    <name evidence="1" type="ORF">BaRGS_00004721</name>
</gene>
<name>A0ABD0LWI2_9CAEN</name>
<dbReference type="EMBL" id="JACVVK020000017">
    <property type="protein sequence ID" value="KAK7503989.1"/>
    <property type="molecule type" value="Genomic_DNA"/>
</dbReference>
<protein>
    <submittedName>
        <fullName evidence="1">Uncharacterized protein</fullName>
    </submittedName>
</protein>
<comment type="caution">
    <text evidence="1">The sequence shown here is derived from an EMBL/GenBank/DDBJ whole genome shotgun (WGS) entry which is preliminary data.</text>
</comment>
<keyword evidence="2" id="KW-1185">Reference proteome</keyword>
<accession>A0ABD0LWI2</accession>
<proteinExistence type="predicted"/>
<evidence type="ECO:0000313" key="2">
    <source>
        <dbReference type="Proteomes" id="UP001519460"/>
    </source>
</evidence>